<evidence type="ECO:0000256" key="1">
    <source>
        <dbReference type="ARBA" id="ARBA00006885"/>
    </source>
</evidence>
<evidence type="ECO:0000313" key="5">
    <source>
        <dbReference type="EMBL" id="KAF5363635.1"/>
    </source>
</evidence>
<gene>
    <name evidence="5" type="ORF">D9756_000660</name>
</gene>
<dbReference type="OrthoDB" id="292693at2759"/>
<dbReference type="AlphaFoldDB" id="A0A8H5LN19"/>
<comment type="function">
    <text evidence="3">Required for the function of coenzyme Q in the respiratory chain. May serve as a chaperone or may be involved in the transport of Q6 from its site of synthesis to the catalytic sites of the respiratory complexes.</text>
</comment>
<comment type="similarity">
    <text evidence="1">Belongs to the COQ10 family.</text>
</comment>
<dbReference type="InterPro" id="IPR023393">
    <property type="entry name" value="START-like_dom_sf"/>
</dbReference>
<sequence>MLARSATRVGLSRWHLHARGRSLFSLPDLFSVSPFGGQLDTQKYHERKILPYSQKQLYDVVSDVASYPHFVPFCTESRILKSMTPESGSSGKLSMDAELTVGFLSFEESYVSKVTCVPSESVEASWFVPVLEYYDLFDTTPQATASSATPLFKALTTIWRFQPASPQSSHPSATPLHLPGEQFGPTLVTLDLVYAFASPIHAGVSATFFGQVSRLMVKAFEERCLSLYGPGRR</sequence>
<evidence type="ECO:0000259" key="4">
    <source>
        <dbReference type="Pfam" id="PF03364"/>
    </source>
</evidence>
<dbReference type="PANTHER" id="PTHR12901:SF10">
    <property type="entry name" value="COENZYME Q-BINDING PROTEIN COQ10, MITOCHONDRIAL"/>
    <property type="match status" value="1"/>
</dbReference>
<evidence type="ECO:0000256" key="2">
    <source>
        <dbReference type="ARBA" id="ARBA00011814"/>
    </source>
</evidence>
<name>A0A8H5LN19_9AGAR</name>
<dbReference type="InterPro" id="IPR044996">
    <property type="entry name" value="COQ10-like"/>
</dbReference>
<reference evidence="5 6" key="1">
    <citation type="journal article" date="2020" name="ISME J.">
        <title>Uncovering the hidden diversity of litter-decomposition mechanisms in mushroom-forming fungi.</title>
        <authorList>
            <person name="Floudas D."/>
            <person name="Bentzer J."/>
            <person name="Ahren D."/>
            <person name="Johansson T."/>
            <person name="Persson P."/>
            <person name="Tunlid A."/>
        </authorList>
    </citation>
    <scope>NUCLEOTIDE SEQUENCE [LARGE SCALE GENOMIC DNA]</scope>
    <source>
        <strain evidence="5 6">CBS 146.42</strain>
    </source>
</reference>
<feature type="domain" description="Coenzyme Q-binding protein COQ10 START" evidence="4">
    <location>
        <begin position="50"/>
        <end position="221"/>
    </location>
</feature>
<dbReference type="GO" id="GO:0048039">
    <property type="term" value="F:ubiquinone binding"/>
    <property type="evidence" value="ECO:0007669"/>
    <property type="project" value="InterPro"/>
</dbReference>
<dbReference type="InterPro" id="IPR005031">
    <property type="entry name" value="COQ10_START"/>
</dbReference>
<comment type="subunit">
    <text evidence="2">Interacts with coenzyme Q.</text>
</comment>
<dbReference type="Proteomes" id="UP000559027">
    <property type="component" value="Unassembled WGS sequence"/>
</dbReference>
<dbReference type="Gene3D" id="3.30.530.20">
    <property type="match status" value="1"/>
</dbReference>
<organism evidence="5 6">
    <name type="scientific">Leucocoprinus leucothites</name>
    <dbReference type="NCBI Taxonomy" id="201217"/>
    <lineage>
        <taxon>Eukaryota</taxon>
        <taxon>Fungi</taxon>
        <taxon>Dikarya</taxon>
        <taxon>Basidiomycota</taxon>
        <taxon>Agaricomycotina</taxon>
        <taxon>Agaricomycetes</taxon>
        <taxon>Agaricomycetidae</taxon>
        <taxon>Agaricales</taxon>
        <taxon>Agaricineae</taxon>
        <taxon>Agaricaceae</taxon>
        <taxon>Leucocoprinus</taxon>
    </lineage>
</organism>
<dbReference type="SUPFAM" id="SSF55961">
    <property type="entry name" value="Bet v1-like"/>
    <property type="match status" value="1"/>
</dbReference>
<dbReference type="GO" id="GO:0005739">
    <property type="term" value="C:mitochondrion"/>
    <property type="evidence" value="ECO:0007669"/>
    <property type="project" value="TreeGrafter"/>
</dbReference>
<evidence type="ECO:0000256" key="3">
    <source>
        <dbReference type="ARBA" id="ARBA00024947"/>
    </source>
</evidence>
<accession>A0A8H5LN19</accession>
<keyword evidence="6" id="KW-1185">Reference proteome</keyword>
<evidence type="ECO:0000313" key="6">
    <source>
        <dbReference type="Proteomes" id="UP000559027"/>
    </source>
</evidence>
<proteinExistence type="inferred from homology"/>
<dbReference type="GO" id="GO:0045333">
    <property type="term" value="P:cellular respiration"/>
    <property type="evidence" value="ECO:0007669"/>
    <property type="project" value="InterPro"/>
</dbReference>
<dbReference type="Pfam" id="PF03364">
    <property type="entry name" value="Polyketide_cyc"/>
    <property type="match status" value="1"/>
</dbReference>
<protein>
    <recommendedName>
        <fullName evidence="4">Coenzyme Q-binding protein COQ10 START domain-containing protein</fullName>
    </recommendedName>
</protein>
<dbReference type="PANTHER" id="PTHR12901">
    <property type="entry name" value="SPERM PROTEIN HOMOLOG"/>
    <property type="match status" value="1"/>
</dbReference>
<dbReference type="EMBL" id="JAACJO010000001">
    <property type="protein sequence ID" value="KAF5363635.1"/>
    <property type="molecule type" value="Genomic_DNA"/>
</dbReference>
<dbReference type="CDD" id="cd07813">
    <property type="entry name" value="COQ10p_like"/>
    <property type="match status" value="1"/>
</dbReference>
<comment type="caution">
    <text evidence="5">The sequence shown here is derived from an EMBL/GenBank/DDBJ whole genome shotgun (WGS) entry which is preliminary data.</text>
</comment>